<proteinExistence type="predicted"/>
<evidence type="ECO:0000313" key="3">
    <source>
        <dbReference type="Proteomes" id="UP001292094"/>
    </source>
</evidence>
<keyword evidence="1" id="KW-0732">Signal</keyword>
<evidence type="ECO:0008006" key="4">
    <source>
        <dbReference type="Google" id="ProtNLM"/>
    </source>
</evidence>
<accession>A0AAE1U546</accession>
<organism evidence="2 3">
    <name type="scientific">Petrolisthes manimaculis</name>
    <dbReference type="NCBI Taxonomy" id="1843537"/>
    <lineage>
        <taxon>Eukaryota</taxon>
        <taxon>Metazoa</taxon>
        <taxon>Ecdysozoa</taxon>
        <taxon>Arthropoda</taxon>
        <taxon>Crustacea</taxon>
        <taxon>Multicrustacea</taxon>
        <taxon>Malacostraca</taxon>
        <taxon>Eumalacostraca</taxon>
        <taxon>Eucarida</taxon>
        <taxon>Decapoda</taxon>
        <taxon>Pleocyemata</taxon>
        <taxon>Anomura</taxon>
        <taxon>Galatheoidea</taxon>
        <taxon>Porcellanidae</taxon>
        <taxon>Petrolisthes</taxon>
    </lineage>
</organism>
<dbReference type="EMBL" id="JAWZYT010001649">
    <property type="protein sequence ID" value="KAK4310277.1"/>
    <property type="molecule type" value="Genomic_DNA"/>
</dbReference>
<feature type="chain" id="PRO_5042081215" description="Secreted protein" evidence="1">
    <location>
        <begin position="24"/>
        <end position="86"/>
    </location>
</feature>
<keyword evidence="3" id="KW-1185">Reference proteome</keyword>
<name>A0AAE1U546_9EUCA</name>
<protein>
    <recommendedName>
        <fullName evidence="4">Secreted protein</fullName>
    </recommendedName>
</protein>
<comment type="caution">
    <text evidence="2">The sequence shown here is derived from an EMBL/GenBank/DDBJ whole genome shotgun (WGS) entry which is preliminary data.</text>
</comment>
<evidence type="ECO:0000313" key="2">
    <source>
        <dbReference type="EMBL" id="KAK4310277.1"/>
    </source>
</evidence>
<evidence type="ECO:0000256" key="1">
    <source>
        <dbReference type="SAM" id="SignalP"/>
    </source>
</evidence>
<dbReference type="AlphaFoldDB" id="A0AAE1U546"/>
<reference evidence="2" key="1">
    <citation type="submission" date="2023-11" db="EMBL/GenBank/DDBJ databases">
        <title>Genome assemblies of two species of porcelain crab, Petrolisthes cinctipes and Petrolisthes manimaculis (Anomura: Porcellanidae).</title>
        <authorList>
            <person name="Angst P."/>
        </authorList>
    </citation>
    <scope>NUCLEOTIDE SEQUENCE</scope>
    <source>
        <strain evidence="2">PB745_02</strain>
        <tissue evidence="2">Gill</tissue>
    </source>
</reference>
<feature type="signal peptide" evidence="1">
    <location>
        <begin position="1"/>
        <end position="23"/>
    </location>
</feature>
<sequence>MEDTRTYFLFPDVLCLLTWVVDCYRLPLDNLNLRPVIGVLAQHPPVVGRPRGSQLYILHCCIVCQTSGECKSKGRTYIVSIQGNRV</sequence>
<dbReference type="Proteomes" id="UP001292094">
    <property type="component" value="Unassembled WGS sequence"/>
</dbReference>
<gene>
    <name evidence="2" type="ORF">Pmani_018096</name>
</gene>